<reference evidence="3 4" key="1">
    <citation type="submission" date="2023-09" db="EMBL/GenBank/DDBJ databases">
        <title>Nesidiocoris tenuis whole genome shotgun sequence.</title>
        <authorList>
            <person name="Shibata T."/>
            <person name="Shimoda M."/>
            <person name="Kobayashi T."/>
            <person name="Uehara T."/>
        </authorList>
    </citation>
    <scope>NUCLEOTIDE SEQUENCE [LARGE SCALE GENOMIC DNA]</scope>
    <source>
        <strain evidence="3 4">Japan</strain>
    </source>
</reference>
<dbReference type="Proteomes" id="UP001307889">
    <property type="component" value="Chromosome 1"/>
</dbReference>
<feature type="transmembrane region" description="Helical" evidence="2">
    <location>
        <begin position="6"/>
        <end position="25"/>
    </location>
</feature>
<protein>
    <submittedName>
        <fullName evidence="3">Uncharacterized protein</fullName>
    </submittedName>
</protein>
<organism evidence="3 4">
    <name type="scientific">Nesidiocoris tenuis</name>
    <dbReference type="NCBI Taxonomy" id="355587"/>
    <lineage>
        <taxon>Eukaryota</taxon>
        <taxon>Metazoa</taxon>
        <taxon>Ecdysozoa</taxon>
        <taxon>Arthropoda</taxon>
        <taxon>Hexapoda</taxon>
        <taxon>Insecta</taxon>
        <taxon>Pterygota</taxon>
        <taxon>Neoptera</taxon>
        <taxon>Paraneoptera</taxon>
        <taxon>Hemiptera</taxon>
        <taxon>Heteroptera</taxon>
        <taxon>Panheteroptera</taxon>
        <taxon>Cimicomorpha</taxon>
        <taxon>Miridae</taxon>
        <taxon>Dicyphina</taxon>
        <taxon>Nesidiocoris</taxon>
    </lineage>
</organism>
<keyword evidence="2" id="KW-1133">Transmembrane helix</keyword>
<proteinExistence type="predicted"/>
<dbReference type="EMBL" id="AP028909">
    <property type="protein sequence ID" value="BES89511.1"/>
    <property type="molecule type" value="Genomic_DNA"/>
</dbReference>
<gene>
    <name evidence="3" type="ORF">NTJ_02318</name>
</gene>
<feature type="region of interest" description="Disordered" evidence="1">
    <location>
        <begin position="40"/>
        <end position="63"/>
    </location>
</feature>
<evidence type="ECO:0000256" key="1">
    <source>
        <dbReference type="SAM" id="MobiDB-lite"/>
    </source>
</evidence>
<feature type="region of interest" description="Disordered" evidence="1">
    <location>
        <begin position="70"/>
        <end position="89"/>
    </location>
</feature>
<accession>A0ABN7AB14</accession>
<keyword evidence="2" id="KW-0812">Transmembrane</keyword>
<keyword evidence="4" id="KW-1185">Reference proteome</keyword>
<keyword evidence="2" id="KW-0472">Membrane</keyword>
<sequence length="89" mass="9672">MMRSVYYYGSTACYLFDFVPFFPIGGKNGQHSRRMWAACENESESAGVEGDPPPPGQPPTGKAADIKEVVRPSGPSANPLAIRTPFDYS</sequence>
<evidence type="ECO:0000313" key="3">
    <source>
        <dbReference type="EMBL" id="BES89511.1"/>
    </source>
</evidence>
<evidence type="ECO:0000256" key="2">
    <source>
        <dbReference type="SAM" id="Phobius"/>
    </source>
</evidence>
<evidence type="ECO:0000313" key="4">
    <source>
        <dbReference type="Proteomes" id="UP001307889"/>
    </source>
</evidence>
<name>A0ABN7AB14_9HEMI</name>